<organism evidence="1">
    <name type="scientific">Rosellinia necatrix</name>
    <name type="common">White root-rot fungus</name>
    <dbReference type="NCBI Taxonomy" id="77044"/>
    <lineage>
        <taxon>Eukaryota</taxon>
        <taxon>Fungi</taxon>
        <taxon>Dikarya</taxon>
        <taxon>Ascomycota</taxon>
        <taxon>Pezizomycotina</taxon>
        <taxon>Sordariomycetes</taxon>
        <taxon>Xylariomycetidae</taxon>
        <taxon>Xylariales</taxon>
        <taxon>Xylariaceae</taxon>
        <taxon>Rosellinia</taxon>
    </lineage>
</organism>
<evidence type="ECO:0000313" key="2">
    <source>
        <dbReference type="Proteomes" id="UP000054516"/>
    </source>
</evidence>
<dbReference type="SUPFAM" id="SSF55154">
    <property type="entry name" value="CYTH-like phosphatases"/>
    <property type="match status" value="1"/>
</dbReference>
<dbReference type="Proteomes" id="UP000054516">
    <property type="component" value="Unassembled WGS sequence"/>
</dbReference>
<evidence type="ECO:0000313" key="1">
    <source>
        <dbReference type="EMBL" id="GAP85613.1"/>
    </source>
</evidence>
<dbReference type="OMA" id="LGLWVRQ"/>
<dbReference type="Gene3D" id="2.40.320.10">
    <property type="entry name" value="Hypothetical Protein Pfu-838710-001"/>
    <property type="match status" value="1"/>
</dbReference>
<sequence length="286" mass="32380">MSRTAVNDVALRLRRIVSNIEVERKFNPGPNFPPFYSIRGAAKVQGLHPLANNNPVRPTCVVFRQPVELIRDTYYDTPDGQLGKLGLWVRQRRVCILPADHQGRKVTREQALPPVADQSWETTRWNAKLRLAGHFDNSQFAEIDGKKGVSDEVLRITEMKTRLEDLRVVSDLLTSRQSWELKWPADGAPPSPKTTIVVDDVTEAGTDQDTPDELAFRHTIGEVETFEEFVTEDKDSTEHDALRRQTAAQRMEDLEKLMSACPDLFSTTPKPIGKLSAYDTWRASRG</sequence>
<dbReference type="InterPro" id="IPR033469">
    <property type="entry name" value="CYTH-like_dom_sf"/>
</dbReference>
<dbReference type="OrthoDB" id="442176at2759"/>
<accession>A0A1W2TCD1</accession>
<proteinExistence type="predicted"/>
<dbReference type="AlphaFoldDB" id="A0A1W2TCD1"/>
<protein>
    <submittedName>
        <fullName evidence="1">Uncharacterized protein</fullName>
    </submittedName>
</protein>
<keyword evidence="2" id="KW-1185">Reference proteome</keyword>
<dbReference type="STRING" id="77044.A0A1W2TCD1"/>
<reference evidence="1" key="1">
    <citation type="submission" date="2016-03" db="EMBL/GenBank/DDBJ databases">
        <title>Draft genome sequence of Rosellinia necatrix.</title>
        <authorList>
            <person name="Kanematsu S."/>
        </authorList>
    </citation>
    <scope>NUCLEOTIDE SEQUENCE [LARGE SCALE GENOMIC DNA]</scope>
    <source>
        <strain evidence="1">W97</strain>
    </source>
</reference>
<gene>
    <name evidence="1" type="ORF">SAMD00023353_1301240</name>
</gene>
<dbReference type="EMBL" id="DF977458">
    <property type="protein sequence ID" value="GAP85613.1"/>
    <property type="molecule type" value="Genomic_DNA"/>
</dbReference>
<name>A0A1W2TCD1_ROSNE</name>